<feature type="transmembrane region" description="Helical" evidence="7">
    <location>
        <begin position="268"/>
        <end position="292"/>
    </location>
</feature>
<evidence type="ECO:0000256" key="3">
    <source>
        <dbReference type="ARBA" id="ARBA00022475"/>
    </source>
</evidence>
<evidence type="ECO:0000256" key="4">
    <source>
        <dbReference type="ARBA" id="ARBA00022692"/>
    </source>
</evidence>
<dbReference type="Gene3D" id="1.10.3720.10">
    <property type="entry name" value="MetI-like"/>
    <property type="match status" value="1"/>
</dbReference>
<evidence type="ECO:0000313" key="10">
    <source>
        <dbReference type="Proteomes" id="UP000286288"/>
    </source>
</evidence>
<dbReference type="GO" id="GO:0005886">
    <property type="term" value="C:plasma membrane"/>
    <property type="evidence" value="ECO:0007669"/>
    <property type="project" value="UniProtKB-SubCell"/>
</dbReference>
<evidence type="ECO:0000256" key="2">
    <source>
        <dbReference type="ARBA" id="ARBA00022448"/>
    </source>
</evidence>
<evidence type="ECO:0000256" key="5">
    <source>
        <dbReference type="ARBA" id="ARBA00022989"/>
    </source>
</evidence>
<keyword evidence="4 7" id="KW-0812">Transmembrane</keyword>
<protein>
    <submittedName>
        <fullName evidence="9">Sugar ABC transporter permease</fullName>
    </submittedName>
</protein>
<accession>A0A415ER66</accession>
<dbReference type="AlphaFoldDB" id="A0A415ER66"/>
<evidence type="ECO:0000256" key="7">
    <source>
        <dbReference type="RuleBase" id="RU363032"/>
    </source>
</evidence>
<dbReference type="InterPro" id="IPR035906">
    <property type="entry name" value="MetI-like_sf"/>
</dbReference>
<name>A0A415ER66_ENTCA</name>
<feature type="transmembrane region" description="Helical" evidence="7">
    <location>
        <begin position="21"/>
        <end position="39"/>
    </location>
</feature>
<dbReference type="PANTHER" id="PTHR30193:SF37">
    <property type="entry name" value="INNER MEMBRANE ABC TRANSPORTER PERMEASE PROTEIN YCJO"/>
    <property type="match status" value="1"/>
</dbReference>
<comment type="similarity">
    <text evidence="7">Belongs to the binding-protein-dependent transport system permease family.</text>
</comment>
<dbReference type="GO" id="GO:0055085">
    <property type="term" value="P:transmembrane transport"/>
    <property type="evidence" value="ECO:0007669"/>
    <property type="project" value="InterPro"/>
</dbReference>
<organism evidence="9 10">
    <name type="scientific">Enterococcus casseliflavus</name>
    <name type="common">Enterococcus flavescens</name>
    <dbReference type="NCBI Taxonomy" id="37734"/>
    <lineage>
        <taxon>Bacteria</taxon>
        <taxon>Bacillati</taxon>
        <taxon>Bacillota</taxon>
        <taxon>Bacilli</taxon>
        <taxon>Lactobacillales</taxon>
        <taxon>Enterococcaceae</taxon>
        <taxon>Enterococcus</taxon>
    </lineage>
</organism>
<sequence length="297" mass="33399">MMNMQNTIRKKRPKNQQVWGFIGLSLVFSSVFLLYPIVYSLYLSLHRMQGLQSVFVGFGNYLRMLQDTIFQKALLNNFIFLIFQVPIMVLLGLLLAFVLNTPKLVGRSFFKLALFLPCVTSLVSYAVLFKMMFQIGGIVNQGLLNIGLITQPLDWLNNPFLAKLTVIIALCWRWTGYNMIFYLAGLQNISDDTLEAAAIDGANGFQKFFFVVIPQLKPVIVFTTITSTIGTIQLFDEVVNLTGGGPSNETLTVAQLIYNHSFVYTSNFGYSATLSWVLVIIIALLSVIQLNLSKMNQ</sequence>
<dbReference type="SUPFAM" id="SSF161098">
    <property type="entry name" value="MetI-like"/>
    <property type="match status" value="1"/>
</dbReference>
<dbReference type="InterPro" id="IPR000515">
    <property type="entry name" value="MetI-like"/>
</dbReference>
<comment type="caution">
    <text evidence="9">The sequence shown here is derived from an EMBL/GenBank/DDBJ whole genome shotgun (WGS) entry which is preliminary data.</text>
</comment>
<comment type="subcellular location">
    <subcellularLocation>
        <location evidence="1 7">Cell membrane</location>
        <topology evidence="1 7">Multi-pass membrane protein</topology>
    </subcellularLocation>
</comment>
<keyword evidence="3" id="KW-1003">Cell membrane</keyword>
<evidence type="ECO:0000313" key="9">
    <source>
        <dbReference type="EMBL" id="RHK05810.1"/>
    </source>
</evidence>
<feature type="transmembrane region" description="Helical" evidence="7">
    <location>
        <begin position="109"/>
        <end position="128"/>
    </location>
</feature>
<dbReference type="PANTHER" id="PTHR30193">
    <property type="entry name" value="ABC TRANSPORTER PERMEASE PROTEIN"/>
    <property type="match status" value="1"/>
</dbReference>
<keyword evidence="6 7" id="KW-0472">Membrane</keyword>
<reference evidence="9 10" key="1">
    <citation type="submission" date="2018-08" db="EMBL/GenBank/DDBJ databases">
        <title>A genome reference for cultivated species of the human gut microbiota.</title>
        <authorList>
            <person name="Zou Y."/>
            <person name="Xue W."/>
            <person name="Luo G."/>
        </authorList>
    </citation>
    <scope>NUCLEOTIDE SEQUENCE [LARGE SCALE GENOMIC DNA]</scope>
    <source>
        <strain evidence="9 10">AF48-16</strain>
    </source>
</reference>
<evidence type="ECO:0000259" key="8">
    <source>
        <dbReference type="PROSITE" id="PS50928"/>
    </source>
</evidence>
<proteinExistence type="inferred from homology"/>
<keyword evidence="2 7" id="KW-0813">Transport</keyword>
<gene>
    <name evidence="9" type="ORF">DW084_11770</name>
</gene>
<feature type="domain" description="ABC transmembrane type-1" evidence="8">
    <location>
        <begin position="74"/>
        <end position="289"/>
    </location>
</feature>
<dbReference type="Proteomes" id="UP000286288">
    <property type="component" value="Unassembled WGS sequence"/>
</dbReference>
<dbReference type="PROSITE" id="PS50928">
    <property type="entry name" value="ABC_TM1"/>
    <property type="match status" value="1"/>
</dbReference>
<dbReference type="EMBL" id="QRMZ01000015">
    <property type="protein sequence ID" value="RHK05810.1"/>
    <property type="molecule type" value="Genomic_DNA"/>
</dbReference>
<dbReference type="CDD" id="cd06261">
    <property type="entry name" value="TM_PBP2"/>
    <property type="match status" value="1"/>
</dbReference>
<feature type="transmembrane region" description="Helical" evidence="7">
    <location>
        <begin position="74"/>
        <end position="97"/>
    </location>
</feature>
<dbReference type="InterPro" id="IPR051393">
    <property type="entry name" value="ABC_transporter_permease"/>
</dbReference>
<evidence type="ECO:0000256" key="6">
    <source>
        <dbReference type="ARBA" id="ARBA00023136"/>
    </source>
</evidence>
<feature type="transmembrane region" description="Helical" evidence="7">
    <location>
        <begin position="160"/>
        <end position="184"/>
    </location>
</feature>
<keyword evidence="5 7" id="KW-1133">Transmembrane helix</keyword>
<dbReference type="Pfam" id="PF00528">
    <property type="entry name" value="BPD_transp_1"/>
    <property type="match status" value="1"/>
</dbReference>
<evidence type="ECO:0000256" key="1">
    <source>
        <dbReference type="ARBA" id="ARBA00004651"/>
    </source>
</evidence>